<accession>A0A6B9FYJ6</accession>
<proteinExistence type="predicted"/>
<evidence type="ECO:0000313" key="1">
    <source>
        <dbReference type="EMBL" id="QGY29781.1"/>
    </source>
</evidence>
<dbReference type="Proteomes" id="UP000502005">
    <property type="component" value="Chromosome"/>
</dbReference>
<organism evidence="1 2">
    <name type="scientific">Pantoea cypripedii</name>
    <name type="common">Pectobacterium cypripedii</name>
    <name type="synonym">Erwinia cypripedii</name>
    <dbReference type="NCBI Taxonomy" id="55209"/>
    <lineage>
        <taxon>Bacteria</taxon>
        <taxon>Pseudomonadati</taxon>
        <taxon>Pseudomonadota</taxon>
        <taxon>Gammaproteobacteria</taxon>
        <taxon>Enterobacterales</taxon>
        <taxon>Erwiniaceae</taxon>
        <taxon>Pantoea</taxon>
    </lineage>
</organism>
<gene>
    <name evidence="1" type="ORF">CUN67_12925</name>
</gene>
<dbReference type="AlphaFoldDB" id="A0A6B9FYJ6"/>
<protein>
    <submittedName>
        <fullName evidence="1">Uncharacterized protein</fullName>
    </submittedName>
</protein>
<dbReference type="RefSeq" id="WP_208715718.1">
    <property type="nucleotide sequence ID" value="NZ_CP024768.1"/>
</dbReference>
<sequence length="175" mass="19923">MAEEKLSHDELCDIACRFLQNNGFKVAFHDKFRAWTAYGEQPDAIGFRNGASCLVEVKCSRADLLADRKKPFRIDPEKGMGDWRFFISEPGVVEVADLPDGWGLLHVVKGRVKKVYGWPANWSWVNEESKPFRGNKQAECDMMFSALRRMDIRGHLKEIYDGLPVNTEAQEVANG</sequence>
<dbReference type="EMBL" id="CP024768">
    <property type="protein sequence ID" value="QGY29781.1"/>
    <property type="molecule type" value="Genomic_DNA"/>
</dbReference>
<reference evidence="1 2" key="1">
    <citation type="submission" date="2017-11" db="EMBL/GenBank/DDBJ databases">
        <title>Genome sequence of Pantoea cypripedii NE1.</title>
        <authorList>
            <person name="Nascimento F.X."/>
        </authorList>
    </citation>
    <scope>NUCLEOTIDE SEQUENCE [LARGE SCALE GENOMIC DNA]</scope>
    <source>
        <strain evidence="1 2">NE1</strain>
    </source>
</reference>
<name>A0A6B9FYJ6_PANCY</name>
<evidence type="ECO:0000313" key="2">
    <source>
        <dbReference type="Proteomes" id="UP000502005"/>
    </source>
</evidence>